<accession>A0AAD7A6N8</accession>
<name>A0AAD7A6N8_9AGAR</name>
<reference evidence="1" key="1">
    <citation type="submission" date="2023-03" db="EMBL/GenBank/DDBJ databases">
        <title>Massive genome expansion in bonnet fungi (Mycena s.s.) driven by repeated elements and novel gene families across ecological guilds.</title>
        <authorList>
            <consortium name="Lawrence Berkeley National Laboratory"/>
            <person name="Harder C.B."/>
            <person name="Miyauchi S."/>
            <person name="Viragh M."/>
            <person name="Kuo A."/>
            <person name="Thoen E."/>
            <person name="Andreopoulos B."/>
            <person name="Lu D."/>
            <person name="Skrede I."/>
            <person name="Drula E."/>
            <person name="Henrissat B."/>
            <person name="Morin E."/>
            <person name="Kohler A."/>
            <person name="Barry K."/>
            <person name="LaButti K."/>
            <person name="Morin E."/>
            <person name="Salamov A."/>
            <person name="Lipzen A."/>
            <person name="Mereny Z."/>
            <person name="Hegedus B."/>
            <person name="Baldrian P."/>
            <person name="Stursova M."/>
            <person name="Weitz H."/>
            <person name="Taylor A."/>
            <person name="Grigoriev I.V."/>
            <person name="Nagy L.G."/>
            <person name="Martin F."/>
            <person name="Kauserud H."/>
        </authorList>
    </citation>
    <scope>NUCLEOTIDE SEQUENCE</scope>
    <source>
        <strain evidence="1">CBHHK002</strain>
    </source>
</reference>
<dbReference type="AlphaFoldDB" id="A0AAD7A6N8"/>
<evidence type="ECO:0000313" key="2">
    <source>
        <dbReference type="Proteomes" id="UP001218218"/>
    </source>
</evidence>
<proteinExistence type="predicted"/>
<protein>
    <submittedName>
        <fullName evidence="1">Uncharacterized protein</fullName>
    </submittedName>
</protein>
<evidence type="ECO:0000313" key="1">
    <source>
        <dbReference type="EMBL" id="KAJ7350028.1"/>
    </source>
</evidence>
<comment type="caution">
    <text evidence="1">The sequence shown here is derived from an EMBL/GenBank/DDBJ whole genome shotgun (WGS) entry which is preliminary data.</text>
</comment>
<organism evidence="1 2">
    <name type="scientific">Mycena albidolilacea</name>
    <dbReference type="NCBI Taxonomy" id="1033008"/>
    <lineage>
        <taxon>Eukaryota</taxon>
        <taxon>Fungi</taxon>
        <taxon>Dikarya</taxon>
        <taxon>Basidiomycota</taxon>
        <taxon>Agaricomycotina</taxon>
        <taxon>Agaricomycetes</taxon>
        <taxon>Agaricomycetidae</taxon>
        <taxon>Agaricales</taxon>
        <taxon>Marasmiineae</taxon>
        <taxon>Mycenaceae</taxon>
        <taxon>Mycena</taxon>
    </lineage>
</organism>
<sequence length="225" mass="26148">MEFAPEENRNSRQKWVNAQNEGNYWGSHRTISPLTVTFDLEMRDPHQNREDPEEVERICINAKRDERSDRTWGSLLVGGRKGRGQGSTGQWHRFHMSRIGREGYMASRPNGRVEKHRKLTMEGVSPRGRAERRQNKIGSDWIYGERAQPSEQNLKERQWTCQVTGMEKRQTVLCTWHNSGSLQVELSESCLFRILMSFQSAPPKISSKTKKKQRDVCVLLMTQST</sequence>
<dbReference type="EMBL" id="JARIHO010000015">
    <property type="protein sequence ID" value="KAJ7350028.1"/>
    <property type="molecule type" value="Genomic_DNA"/>
</dbReference>
<gene>
    <name evidence="1" type="ORF">DFH08DRAFT_807350</name>
</gene>
<keyword evidence="2" id="KW-1185">Reference proteome</keyword>
<dbReference type="Proteomes" id="UP001218218">
    <property type="component" value="Unassembled WGS sequence"/>
</dbReference>